<dbReference type="SUPFAM" id="SSF51126">
    <property type="entry name" value="Pectin lyase-like"/>
    <property type="match status" value="3"/>
</dbReference>
<feature type="domain" description="Rhamnogalacturonase A/B/Epimerase-like pectate lyase" evidence="2">
    <location>
        <begin position="52"/>
        <end position="103"/>
    </location>
</feature>
<evidence type="ECO:0000313" key="3">
    <source>
        <dbReference type="EMBL" id="NOJ69309.1"/>
    </source>
</evidence>
<reference evidence="3 4" key="1">
    <citation type="submission" date="2020-05" db="EMBL/GenBank/DDBJ databases">
        <title>Whole genome sequencing and identification of novel metabolites from Paenibacillus alvei strain JR949.</title>
        <authorList>
            <person name="Rajendhran J."/>
            <person name="Sree Pranav P."/>
            <person name="Mahalakshmi B."/>
            <person name="Karthikeyan R."/>
        </authorList>
    </citation>
    <scope>NUCLEOTIDE SEQUENCE [LARGE SCALE GENOMIC DNA]</scope>
    <source>
        <strain evidence="3 4">JR949</strain>
    </source>
</reference>
<protein>
    <recommendedName>
        <fullName evidence="2">Rhamnogalacturonase A/B/Epimerase-like pectate lyase domain-containing protein</fullName>
    </recommendedName>
</protein>
<gene>
    <name evidence="3" type="ORF">HMI46_01890</name>
</gene>
<dbReference type="Pfam" id="PF12708">
    <property type="entry name" value="Pect-lyase_RHGA_epim"/>
    <property type="match status" value="2"/>
</dbReference>
<dbReference type="SMART" id="SM00710">
    <property type="entry name" value="PbH1"/>
    <property type="match status" value="6"/>
</dbReference>
<dbReference type="InterPro" id="IPR024535">
    <property type="entry name" value="RHGA/B-epi-like_pectate_lyase"/>
</dbReference>
<sequence>MQRTSTRIWKWRFTLIACMLVFSSFFVVGSAQTTSVLAAANTTPQTPKAQGVSVKKFGAVGDGVKDDTEALVNASKLTGSIYFPTGTYVLKSSLSFGENTTLVFGENARILTSTGVILRVDGSLKAGLYQIFSGTGTAVGQAKNVKHVYPEWFGAKGDAVADDRPSIQAAVNFAGQLSKGGTVIFSEGRYYILGTMTAPKKNFVWLNGNVSLSGKGIVKVANQIGTYKSIFEYTAPVSNISVTSLTIDSNSANNPRTGTPDYATDARIEVQMTTGKMVKIDSITIKNSLAVQSLMMNAVSNVTVTNSSFLQMGANTNLFFDTSAIYIVGDNSTVANNQFEATGSGANTAIEVHGTTKTVKGNVIKKYRTGILYATETNPNEENRDSLLTNNQMLDTIFGMSLWAVNGNISNLTIENNYIRVHAAGGGNYAPDEQASGVQFYNPSTYKWSNIVIRSNTIDFVNPGNGYMTTNQHAAGIDLALYGSGTNVDGLLIANNFIRNAYANGISWSILGPQTGVIVERNTIVNPGSLYNGNSGYSSGIALYGNRSFISCYVRNNSISDDRIPAKMYTGLLLYSPGTYDNAATQLYWQNNSIVSNSPLLSGKTMVAQGNTPIIQTTPF</sequence>
<dbReference type="InterPro" id="IPR011050">
    <property type="entry name" value="Pectin_lyase_fold/virulence"/>
</dbReference>
<feature type="signal peptide" evidence="1">
    <location>
        <begin position="1"/>
        <end position="38"/>
    </location>
</feature>
<comment type="caution">
    <text evidence="3">The sequence shown here is derived from an EMBL/GenBank/DDBJ whole genome shotgun (WGS) entry which is preliminary data.</text>
</comment>
<proteinExistence type="predicted"/>
<dbReference type="EMBL" id="JABFOR010000002">
    <property type="protein sequence ID" value="NOJ69309.1"/>
    <property type="molecule type" value="Genomic_DNA"/>
</dbReference>
<accession>A0AAP7DH70</accession>
<dbReference type="InterPro" id="IPR006626">
    <property type="entry name" value="PbH1"/>
</dbReference>
<feature type="chain" id="PRO_5042985200" description="Rhamnogalacturonase A/B/Epimerase-like pectate lyase domain-containing protein" evidence="1">
    <location>
        <begin position="39"/>
        <end position="620"/>
    </location>
</feature>
<evidence type="ECO:0000256" key="1">
    <source>
        <dbReference type="SAM" id="SignalP"/>
    </source>
</evidence>
<dbReference type="RefSeq" id="WP_171414613.1">
    <property type="nucleotide sequence ID" value="NZ_JABFOR010000002.1"/>
</dbReference>
<evidence type="ECO:0000259" key="2">
    <source>
        <dbReference type="Pfam" id="PF12708"/>
    </source>
</evidence>
<name>A0AAP7DH70_PAEAL</name>
<dbReference type="Proteomes" id="UP000552038">
    <property type="component" value="Unassembled WGS sequence"/>
</dbReference>
<evidence type="ECO:0000313" key="4">
    <source>
        <dbReference type="Proteomes" id="UP000552038"/>
    </source>
</evidence>
<keyword evidence="1" id="KW-0732">Signal</keyword>
<organism evidence="3 4">
    <name type="scientific">Paenibacillus alvei</name>
    <name type="common">Bacillus alvei</name>
    <dbReference type="NCBI Taxonomy" id="44250"/>
    <lineage>
        <taxon>Bacteria</taxon>
        <taxon>Bacillati</taxon>
        <taxon>Bacillota</taxon>
        <taxon>Bacilli</taxon>
        <taxon>Bacillales</taxon>
        <taxon>Paenibacillaceae</taxon>
        <taxon>Paenibacillus</taxon>
    </lineage>
</organism>
<dbReference type="InterPro" id="IPR012334">
    <property type="entry name" value="Pectin_lyas_fold"/>
</dbReference>
<dbReference type="Gene3D" id="2.160.20.10">
    <property type="entry name" value="Single-stranded right-handed beta-helix, Pectin lyase-like"/>
    <property type="match status" value="2"/>
</dbReference>
<dbReference type="AlphaFoldDB" id="A0AAP7DH70"/>
<feature type="domain" description="Rhamnogalacturonase A/B/Epimerase-like pectate lyase" evidence="2">
    <location>
        <begin position="153"/>
        <end position="371"/>
    </location>
</feature>